<dbReference type="SUPFAM" id="SSF51182">
    <property type="entry name" value="RmlC-like cupins"/>
    <property type="match status" value="1"/>
</dbReference>
<name>A0ABS6B6E1_9NOCA</name>
<dbReference type="Pfam" id="PF07883">
    <property type="entry name" value="Cupin_2"/>
    <property type="match status" value="1"/>
</dbReference>
<evidence type="ECO:0000259" key="1">
    <source>
        <dbReference type="Pfam" id="PF07883"/>
    </source>
</evidence>
<keyword evidence="3" id="KW-1185">Reference proteome</keyword>
<reference evidence="2 3" key="1">
    <citation type="submission" date="2021-06" db="EMBL/GenBank/DDBJ databases">
        <title>Actinomycetes sequencing.</title>
        <authorList>
            <person name="Shan Q."/>
        </authorList>
    </citation>
    <scope>NUCLEOTIDE SEQUENCE [LARGE SCALE GENOMIC DNA]</scope>
    <source>
        <strain evidence="2 3">NEAU-G5</strain>
    </source>
</reference>
<evidence type="ECO:0000313" key="2">
    <source>
        <dbReference type="EMBL" id="MBU3065892.1"/>
    </source>
</evidence>
<organism evidence="2 3">
    <name type="scientific">Nocardia albiluteola</name>
    <dbReference type="NCBI Taxonomy" id="2842303"/>
    <lineage>
        <taxon>Bacteria</taxon>
        <taxon>Bacillati</taxon>
        <taxon>Actinomycetota</taxon>
        <taxon>Actinomycetes</taxon>
        <taxon>Mycobacteriales</taxon>
        <taxon>Nocardiaceae</taxon>
        <taxon>Nocardia</taxon>
    </lineage>
</organism>
<comment type="caution">
    <text evidence="2">The sequence shown here is derived from an EMBL/GenBank/DDBJ whole genome shotgun (WGS) entry which is preliminary data.</text>
</comment>
<evidence type="ECO:0000313" key="3">
    <source>
        <dbReference type="Proteomes" id="UP000733379"/>
    </source>
</evidence>
<dbReference type="PANTHER" id="PTHR36440:SF1">
    <property type="entry name" value="PUTATIVE (AFU_ORTHOLOGUE AFUA_8G07350)-RELATED"/>
    <property type="match status" value="1"/>
</dbReference>
<dbReference type="InterPro" id="IPR013096">
    <property type="entry name" value="Cupin_2"/>
</dbReference>
<feature type="domain" description="Cupin type-2" evidence="1">
    <location>
        <begin position="46"/>
        <end position="113"/>
    </location>
</feature>
<dbReference type="InterPro" id="IPR053146">
    <property type="entry name" value="QDO-like"/>
</dbReference>
<gene>
    <name evidence="2" type="ORF">KO481_30760</name>
</gene>
<dbReference type="Proteomes" id="UP000733379">
    <property type="component" value="Unassembled WGS sequence"/>
</dbReference>
<dbReference type="PANTHER" id="PTHR36440">
    <property type="entry name" value="PUTATIVE (AFU_ORTHOLOGUE AFUA_8G07350)-RELATED"/>
    <property type="match status" value="1"/>
</dbReference>
<dbReference type="EMBL" id="JAHKNI010000012">
    <property type="protein sequence ID" value="MBU3065892.1"/>
    <property type="molecule type" value="Genomic_DNA"/>
</dbReference>
<sequence length="195" mass="21644">MTADIASDRALLVRQDEAERLETMGVWLYADHDMTGGTMSANRTFLAAGTEGPPPHYHTTSAELFYMLDGKLRVLAGEEVLTVGAGDFLLIPPRMTHAWAAPAEGSADVLIVFTPGIERFEYFRLGDRIRQGTASAEEVLGAQERFDNYFVDSPIWRQAQRADDRPLLAGERQRAEFLSSEVLRMQPGDAPDEGR</sequence>
<dbReference type="InterPro" id="IPR011051">
    <property type="entry name" value="RmlC_Cupin_sf"/>
</dbReference>
<accession>A0ABS6B6E1</accession>
<dbReference type="InterPro" id="IPR014710">
    <property type="entry name" value="RmlC-like_jellyroll"/>
</dbReference>
<protein>
    <submittedName>
        <fullName evidence="2">Cupin domain-containing protein</fullName>
    </submittedName>
</protein>
<proteinExistence type="predicted"/>
<dbReference type="RefSeq" id="WP_215921962.1">
    <property type="nucleotide sequence ID" value="NZ_JAHKNI010000012.1"/>
</dbReference>
<dbReference type="Gene3D" id="2.60.120.10">
    <property type="entry name" value="Jelly Rolls"/>
    <property type="match status" value="1"/>
</dbReference>